<evidence type="ECO:0000313" key="2">
    <source>
        <dbReference type="EMBL" id="TDG17363.1"/>
    </source>
</evidence>
<evidence type="ECO:0000259" key="1">
    <source>
        <dbReference type="Pfam" id="PF04965"/>
    </source>
</evidence>
<dbReference type="Proteomes" id="UP000295722">
    <property type="component" value="Unassembled WGS sequence"/>
</dbReference>
<dbReference type="Pfam" id="PF04965">
    <property type="entry name" value="GPW_gp25"/>
    <property type="match status" value="1"/>
</dbReference>
<dbReference type="SUPFAM" id="SSF160719">
    <property type="entry name" value="gpW/gp25-like"/>
    <property type="match status" value="1"/>
</dbReference>
<protein>
    <recommendedName>
        <fullName evidence="1">IraD/Gp25-like domain-containing protein</fullName>
    </recommendedName>
</protein>
<dbReference type="OrthoDB" id="9802846at2"/>
<feature type="domain" description="IraD/Gp25-like" evidence="1">
    <location>
        <begin position="43"/>
        <end position="124"/>
    </location>
</feature>
<evidence type="ECO:0000313" key="3">
    <source>
        <dbReference type="Proteomes" id="UP000295722"/>
    </source>
</evidence>
<dbReference type="AlphaFoldDB" id="A0A4R5LYB5"/>
<proteinExistence type="predicted"/>
<reference evidence="2 3" key="1">
    <citation type="submission" date="2019-03" db="EMBL/GenBank/DDBJ databases">
        <title>Paraburkholderia sp. 4M-K11, isolated from subtropical forest soil.</title>
        <authorList>
            <person name="Gao Z.-H."/>
            <person name="Qiu L.-H."/>
        </authorList>
    </citation>
    <scope>NUCLEOTIDE SEQUENCE [LARGE SCALE GENOMIC DNA]</scope>
    <source>
        <strain evidence="2 3">4M-K11</strain>
    </source>
</reference>
<dbReference type="InterPro" id="IPR007048">
    <property type="entry name" value="IraD/Gp25-like"/>
</dbReference>
<dbReference type="EMBL" id="SMRP01000045">
    <property type="protein sequence ID" value="TDG17363.1"/>
    <property type="molecule type" value="Genomic_DNA"/>
</dbReference>
<sequence>MSTPSTPSTPAFNAPANVGPALPIAVPYRIDGRGRTAEADAVRHLNDLIQAVLFTTPGERVMRPTFGSGVLGLVFDPNGPALAAMTQVMVMGALQTWLGGLIAVSEVDVQGDDASLTIRIAYTDRQSGATATAVFGRSV</sequence>
<comment type="caution">
    <text evidence="2">The sequence shown here is derived from an EMBL/GenBank/DDBJ whole genome shotgun (WGS) entry which is preliminary data.</text>
</comment>
<keyword evidence="3" id="KW-1185">Reference proteome</keyword>
<name>A0A4R5LYB5_9BURK</name>
<gene>
    <name evidence="2" type="ORF">EYW47_38025</name>
</gene>
<dbReference type="RefSeq" id="WP_133199953.1">
    <property type="nucleotide sequence ID" value="NZ_JBHUCW010000039.1"/>
</dbReference>
<organism evidence="2 3">
    <name type="scientific">Paraburkholderia silviterrae</name>
    <dbReference type="NCBI Taxonomy" id="2528715"/>
    <lineage>
        <taxon>Bacteria</taxon>
        <taxon>Pseudomonadati</taxon>
        <taxon>Pseudomonadota</taxon>
        <taxon>Betaproteobacteria</taxon>
        <taxon>Burkholderiales</taxon>
        <taxon>Burkholderiaceae</taxon>
        <taxon>Paraburkholderia</taxon>
    </lineage>
</organism>
<dbReference type="Gene3D" id="3.10.450.40">
    <property type="match status" value="1"/>
</dbReference>
<accession>A0A4R5LYB5</accession>